<evidence type="ECO:0008006" key="4">
    <source>
        <dbReference type="Google" id="ProtNLM"/>
    </source>
</evidence>
<feature type="transmembrane region" description="Helical" evidence="1">
    <location>
        <begin position="164"/>
        <end position="182"/>
    </location>
</feature>
<organism evidence="2 3">
    <name type="scientific">Levilactobacillus parabrevis ATCC 53295</name>
    <dbReference type="NCBI Taxonomy" id="1267003"/>
    <lineage>
        <taxon>Bacteria</taxon>
        <taxon>Bacillati</taxon>
        <taxon>Bacillota</taxon>
        <taxon>Bacilli</taxon>
        <taxon>Lactobacillales</taxon>
        <taxon>Lactobacillaceae</taxon>
        <taxon>Levilactobacillus</taxon>
    </lineage>
</organism>
<keyword evidence="1" id="KW-1133">Transmembrane helix</keyword>
<name>A0A0R1GQH5_9LACO</name>
<keyword evidence="1" id="KW-0472">Membrane</keyword>
<evidence type="ECO:0000313" key="2">
    <source>
        <dbReference type="EMBL" id="KRK36300.1"/>
    </source>
</evidence>
<feature type="transmembrane region" description="Helical" evidence="1">
    <location>
        <begin position="188"/>
        <end position="207"/>
    </location>
</feature>
<reference evidence="2 3" key="1">
    <citation type="journal article" date="2015" name="Genome Announc.">
        <title>Expanding the biotechnology potential of lactobacilli through comparative genomics of 213 strains and associated genera.</title>
        <authorList>
            <person name="Sun Z."/>
            <person name="Harris H.M."/>
            <person name="McCann A."/>
            <person name="Guo C."/>
            <person name="Argimon S."/>
            <person name="Zhang W."/>
            <person name="Yang X."/>
            <person name="Jeffery I.B."/>
            <person name="Cooney J.C."/>
            <person name="Kagawa T.F."/>
            <person name="Liu W."/>
            <person name="Song Y."/>
            <person name="Salvetti E."/>
            <person name="Wrobel A."/>
            <person name="Rasinkangas P."/>
            <person name="Parkhill J."/>
            <person name="Rea M.C."/>
            <person name="O'Sullivan O."/>
            <person name="Ritari J."/>
            <person name="Douillard F.P."/>
            <person name="Paul Ross R."/>
            <person name="Yang R."/>
            <person name="Briner A.E."/>
            <person name="Felis G.E."/>
            <person name="de Vos W.M."/>
            <person name="Barrangou R."/>
            <person name="Klaenhammer T.R."/>
            <person name="Caufield P.W."/>
            <person name="Cui Y."/>
            <person name="Zhang H."/>
            <person name="O'Toole P.W."/>
        </authorList>
    </citation>
    <scope>NUCLEOTIDE SEQUENCE [LARGE SCALE GENOMIC DNA]</scope>
    <source>
        <strain evidence="2 3">ATCC 53295</strain>
    </source>
</reference>
<feature type="transmembrane region" description="Helical" evidence="1">
    <location>
        <begin position="21"/>
        <end position="39"/>
    </location>
</feature>
<feature type="transmembrane region" description="Helical" evidence="1">
    <location>
        <begin position="129"/>
        <end position="157"/>
    </location>
</feature>
<protein>
    <recommendedName>
        <fullName evidence="4">ABC-2 type transporter domain-containing protein</fullName>
    </recommendedName>
</protein>
<feature type="transmembrane region" description="Helical" evidence="1">
    <location>
        <begin position="51"/>
        <end position="75"/>
    </location>
</feature>
<keyword evidence="1" id="KW-0812">Transmembrane</keyword>
<evidence type="ECO:0000313" key="3">
    <source>
        <dbReference type="Proteomes" id="UP000051176"/>
    </source>
</evidence>
<keyword evidence="3" id="KW-1185">Reference proteome</keyword>
<dbReference type="STRING" id="357278.IV61_GL001031"/>
<dbReference type="AlphaFoldDB" id="A0A0R1GQH5"/>
<gene>
    <name evidence="2" type="ORF">FD07_GL000934</name>
</gene>
<feature type="transmembrane region" description="Helical" evidence="1">
    <location>
        <begin position="219"/>
        <end position="240"/>
    </location>
</feature>
<evidence type="ECO:0000256" key="1">
    <source>
        <dbReference type="SAM" id="Phobius"/>
    </source>
</evidence>
<dbReference type="eggNOG" id="ENOG5030A7N">
    <property type="taxonomic scope" value="Bacteria"/>
</dbReference>
<dbReference type="RefSeq" id="WP_020089735.1">
    <property type="nucleotide sequence ID" value="NZ_AZCZ01000024.1"/>
</dbReference>
<proteinExistence type="predicted"/>
<comment type="caution">
    <text evidence="2">The sequence shown here is derived from an EMBL/GenBank/DDBJ whole genome shotgun (WGS) entry which is preliminary data.</text>
</comment>
<dbReference type="PATRIC" id="fig|1267003.4.peg.993"/>
<dbReference type="OrthoDB" id="2284943at2"/>
<feature type="transmembrane region" description="Helical" evidence="1">
    <location>
        <begin position="96"/>
        <end position="123"/>
    </location>
</feature>
<dbReference type="Proteomes" id="UP000051176">
    <property type="component" value="Unassembled WGS sequence"/>
</dbReference>
<accession>A0A0R1GQH5</accession>
<dbReference type="EMBL" id="AZCZ01000024">
    <property type="protein sequence ID" value="KRK36300.1"/>
    <property type="molecule type" value="Genomic_DNA"/>
</dbReference>
<sequence length="252" mass="28656">MWRKLRILSQFELRQTWDDKAILFYTLICPTIYFVIADVSSKGQPFGARNIAFQLLGYWVYIILVGVLNGFQFGLVSMRESNFLKMFTIIAGDKRLIFYSNLIVQMVFVQAEIILFDIFVLVLNPSSLFLIPMMIGGFFLNFLLIPIVAGFTNFVLLLPLKVNLTSLLMMGYILLAMLIVNLPYQSDSLLGVVLTILMPSSYMIQFYSTGLNMLGQATLVNAGLLAIVALFYLLVGFYPVRHMKLQSNTSRY</sequence>